<reference evidence="3 4" key="1">
    <citation type="submission" date="2013-11" db="EMBL/GenBank/DDBJ databases">
        <title>Complete genome sequence of Rhizobium gallicum bv. gallicum R602.</title>
        <authorList>
            <person name="Bustos P."/>
            <person name="Santamaria R.I."/>
            <person name="Lozano L."/>
            <person name="Acosta J.L."/>
            <person name="Ormeno-Orrillo E."/>
            <person name="Rogel M.A."/>
            <person name="Romero D."/>
            <person name="Cevallos M.A."/>
            <person name="Martinez-Romero E."/>
            <person name="Gonzalez V."/>
        </authorList>
    </citation>
    <scope>NUCLEOTIDE SEQUENCE [LARGE SCALE GENOMIC DNA]</scope>
    <source>
        <strain evidence="3 4">R602</strain>
    </source>
</reference>
<evidence type="ECO:0000313" key="4">
    <source>
        <dbReference type="Proteomes" id="UP000031368"/>
    </source>
</evidence>
<evidence type="ECO:0000256" key="1">
    <source>
        <dbReference type="ARBA" id="ARBA00023172"/>
    </source>
</evidence>
<proteinExistence type="predicted"/>
<dbReference type="InterPro" id="IPR013762">
    <property type="entry name" value="Integrase-like_cat_sf"/>
</dbReference>
<dbReference type="InterPro" id="IPR002104">
    <property type="entry name" value="Integrase_catalytic"/>
</dbReference>
<dbReference type="Pfam" id="PF00589">
    <property type="entry name" value="Phage_integrase"/>
    <property type="match status" value="1"/>
</dbReference>
<dbReference type="Proteomes" id="UP000031368">
    <property type="component" value="Chromosome"/>
</dbReference>
<name>A0A0B4WZI9_9HYPH</name>
<dbReference type="GO" id="GO:0015074">
    <property type="term" value="P:DNA integration"/>
    <property type="evidence" value="ECO:0007669"/>
    <property type="project" value="InterPro"/>
</dbReference>
<keyword evidence="4" id="KW-1185">Reference proteome</keyword>
<dbReference type="SUPFAM" id="SSF56349">
    <property type="entry name" value="DNA breaking-rejoining enzymes"/>
    <property type="match status" value="1"/>
</dbReference>
<dbReference type="RefSeq" id="WP_039844741.1">
    <property type="nucleotide sequence ID" value="NZ_CP006877.1"/>
</dbReference>
<evidence type="ECO:0000313" key="3">
    <source>
        <dbReference type="EMBL" id="AJD41069.1"/>
    </source>
</evidence>
<gene>
    <name evidence="3" type="ORF">RGR602_CH01730</name>
</gene>
<dbReference type="HOGENOM" id="CLU_1531323_0_0_5"/>
<dbReference type="PROSITE" id="PS51898">
    <property type="entry name" value="TYR_RECOMBINASE"/>
    <property type="match status" value="1"/>
</dbReference>
<dbReference type="AlphaFoldDB" id="A0A0B4WZI9"/>
<dbReference type="KEGG" id="rga:RGR602_CH01730"/>
<dbReference type="GO" id="GO:0003677">
    <property type="term" value="F:DNA binding"/>
    <property type="evidence" value="ECO:0007669"/>
    <property type="project" value="InterPro"/>
</dbReference>
<dbReference type="Gene3D" id="1.10.443.10">
    <property type="entry name" value="Intergrase catalytic core"/>
    <property type="match status" value="1"/>
</dbReference>
<keyword evidence="1" id="KW-0233">DNA recombination</keyword>
<feature type="domain" description="Tyr recombinase" evidence="2">
    <location>
        <begin position="36"/>
        <end position="175"/>
    </location>
</feature>
<sequence length="175" mass="20221">MAVRKRGDAFMADFMIKRTRYRGTFDKVRLSGETNERLRFQTKDEAQNLLAYRETVYHDEMYAFTVFALHCGARSGTIMDLRWNNFALNCRTALFIGGDKKSPPKTLPMSQPTIDAIKTMERLNPNSKGSFAHFKKDGKLRTAWDRMQEALGFDDVVVHTLRHTCASWRCNVGWT</sequence>
<organism evidence="3 4">
    <name type="scientific">Rhizobium gallicum bv. gallicum R602sp</name>
    <dbReference type="NCBI Taxonomy" id="1041138"/>
    <lineage>
        <taxon>Bacteria</taxon>
        <taxon>Pseudomonadati</taxon>
        <taxon>Pseudomonadota</taxon>
        <taxon>Alphaproteobacteria</taxon>
        <taxon>Hyphomicrobiales</taxon>
        <taxon>Rhizobiaceae</taxon>
        <taxon>Rhizobium/Agrobacterium group</taxon>
        <taxon>Rhizobium</taxon>
    </lineage>
</organism>
<dbReference type="CDD" id="cd00796">
    <property type="entry name" value="INT_Rci_Hp1_C"/>
    <property type="match status" value="1"/>
</dbReference>
<protein>
    <submittedName>
        <fullName evidence="3">Integrase family protein</fullName>
    </submittedName>
</protein>
<dbReference type="InterPro" id="IPR011010">
    <property type="entry name" value="DNA_brk_join_enz"/>
</dbReference>
<accession>A0A0B4WZI9</accession>
<evidence type="ECO:0000259" key="2">
    <source>
        <dbReference type="PROSITE" id="PS51898"/>
    </source>
</evidence>
<dbReference type="EMBL" id="CP006877">
    <property type="protein sequence ID" value="AJD41069.1"/>
    <property type="molecule type" value="Genomic_DNA"/>
</dbReference>
<dbReference type="GO" id="GO:0006310">
    <property type="term" value="P:DNA recombination"/>
    <property type="evidence" value="ECO:0007669"/>
    <property type="project" value="UniProtKB-KW"/>
</dbReference>